<evidence type="ECO:0000313" key="2">
    <source>
        <dbReference type="Proteomes" id="UP000501690"/>
    </source>
</evidence>
<accession>A0A4D6L530</accession>
<reference evidence="1 2" key="1">
    <citation type="submission" date="2019-04" db="EMBL/GenBank/DDBJ databases">
        <title>An improved genome assembly and genetic linkage map for asparagus bean, Vigna unguiculata ssp. sesquipedialis.</title>
        <authorList>
            <person name="Xia Q."/>
            <person name="Zhang R."/>
            <person name="Dong Y."/>
        </authorList>
    </citation>
    <scope>NUCLEOTIDE SEQUENCE [LARGE SCALE GENOMIC DNA]</scope>
    <source>
        <tissue evidence="1">Leaf</tissue>
    </source>
</reference>
<proteinExistence type="predicted"/>
<sequence>MVVRVRCAICGGRKRYCTLSVVVRGTLCARRWRCIGSRARGEDELAVVSGLAMRMRCREGDCREEDELAQVALARKWCRFRRGQVRWRWRLKMVAAVVAGASPAR</sequence>
<organism evidence="1 2">
    <name type="scientific">Vigna unguiculata</name>
    <name type="common">Cowpea</name>
    <dbReference type="NCBI Taxonomy" id="3917"/>
    <lineage>
        <taxon>Eukaryota</taxon>
        <taxon>Viridiplantae</taxon>
        <taxon>Streptophyta</taxon>
        <taxon>Embryophyta</taxon>
        <taxon>Tracheophyta</taxon>
        <taxon>Spermatophyta</taxon>
        <taxon>Magnoliopsida</taxon>
        <taxon>eudicotyledons</taxon>
        <taxon>Gunneridae</taxon>
        <taxon>Pentapetalae</taxon>
        <taxon>rosids</taxon>
        <taxon>fabids</taxon>
        <taxon>Fabales</taxon>
        <taxon>Fabaceae</taxon>
        <taxon>Papilionoideae</taxon>
        <taxon>50 kb inversion clade</taxon>
        <taxon>NPAAA clade</taxon>
        <taxon>indigoferoid/millettioid clade</taxon>
        <taxon>Phaseoleae</taxon>
        <taxon>Vigna</taxon>
    </lineage>
</organism>
<keyword evidence="2" id="KW-1185">Reference proteome</keyword>
<evidence type="ECO:0000313" key="1">
    <source>
        <dbReference type="EMBL" id="QCD83565.1"/>
    </source>
</evidence>
<gene>
    <name evidence="1" type="ORF">DEO72_LG2g3911</name>
</gene>
<name>A0A4D6L530_VIGUN</name>
<dbReference type="EMBL" id="CP039346">
    <property type="protein sequence ID" value="QCD83565.1"/>
    <property type="molecule type" value="Genomic_DNA"/>
</dbReference>
<dbReference type="Proteomes" id="UP000501690">
    <property type="component" value="Linkage Group LG2"/>
</dbReference>
<dbReference type="AlphaFoldDB" id="A0A4D6L530"/>
<protein>
    <submittedName>
        <fullName evidence="1">Uncharacterized protein</fullName>
    </submittedName>
</protein>